<dbReference type="RefSeq" id="WP_296938330.1">
    <property type="nucleotide sequence ID" value="NZ_LT599032.1"/>
</dbReference>
<accession>A0A212IX24</accession>
<feature type="domain" description="RNA ligase" evidence="1">
    <location>
        <begin position="28"/>
        <end position="189"/>
    </location>
</feature>
<dbReference type="InterPro" id="IPR021122">
    <property type="entry name" value="RNA_ligase_dom_REL/Rnl2"/>
</dbReference>
<dbReference type="AlphaFoldDB" id="A0A212IX24"/>
<name>A0A212IX24_9BACT</name>
<dbReference type="EMBL" id="FLUM01000001">
    <property type="protein sequence ID" value="SBV91783.1"/>
    <property type="molecule type" value="Genomic_DNA"/>
</dbReference>
<dbReference type="Pfam" id="PF09414">
    <property type="entry name" value="RNA_ligase"/>
    <property type="match status" value="1"/>
</dbReference>
<sequence length="294" mass="34637">MEFKKYQHIERFGTTEVEGIQNGKCYIFPKIDGTNASLWWSNGLKAGSRNRELSIDNDNAGFYKWALGQEHIIQFLKSHQNVRLYGEWLVPHTLKTYNDNAWMNFYVFDVMVGDEYVDFGSYSSELQQYNIEYIPAICIINNPSYERLIGLLEQNDYLVKDGNGIGEGIVIKNYDYKNKYGRVVWAKIVSNEFKGKHKKAMPNEIKEKNLVEKDIVDKYITRSLLDKEQSKIENEMNGWSSKYIPRLINVVFYNLIREESWNFVKEFKNPTIDFKRLSFFTTTKIKELKPDVFN</sequence>
<gene>
    <name evidence="2" type="ORF">KL86DYS1_10430</name>
</gene>
<organism evidence="2">
    <name type="scientific">uncultured Dysgonomonas sp</name>
    <dbReference type="NCBI Taxonomy" id="206096"/>
    <lineage>
        <taxon>Bacteria</taxon>
        <taxon>Pseudomonadati</taxon>
        <taxon>Bacteroidota</taxon>
        <taxon>Bacteroidia</taxon>
        <taxon>Bacteroidales</taxon>
        <taxon>Dysgonomonadaceae</taxon>
        <taxon>Dysgonomonas</taxon>
        <taxon>environmental samples</taxon>
    </lineage>
</organism>
<protein>
    <recommendedName>
        <fullName evidence="1">RNA ligase domain-containing protein</fullName>
    </recommendedName>
</protein>
<dbReference type="Gene3D" id="3.30.470.30">
    <property type="entry name" value="DNA ligase/mRNA capping enzyme"/>
    <property type="match status" value="1"/>
</dbReference>
<evidence type="ECO:0000259" key="1">
    <source>
        <dbReference type="Pfam" id="PF09414"/>
    </source>
</evidence>
<dbReference type="SUPFAM" id="SSF56091">
    <property type="entry name" value="DNA ligase/mRNA capping enzyme, catalytic domain"/>
    <property type="match status" value="1"/>
</dbReference>
<reference evidence="2" key="1">
    <citation type="submission" date="2016-04" db="EMBL/GenBank/DDBJ databases">
        <authorList>
            <person name="Evans L.H."/>
            <person name="Alamgir A."/>
            <person name="Owens N."/>
            <person name="Weber N.D."/>
            <person name="Virtaneva K."/>
            <person name="Barbian K."/>
            <person name="Babar A."/>
            <person name="Rosenke K."/>
        </authorList>
    </citation>
    <scope>NUCLEOTIDE SEQUENCE</scope>
    <source>
        <strain evidence="2">86-1</strain>
    </source>
</reference>
<evidence type="ECO:0000313" key="2">
    <source>
        <dbReference type="EMBL" id="SBV91783.1"/>
    </source>
</evidence>
<proteinExistence type="predicted"/>